<reference evidence="2 3" key="1">
    <citation type="submission" date="2016-10" db="EMBL/GenBank/DDBJ databases">
        <authorList>
            <person name="de Groot N.N."/>
        </authorList>
    </citation>
    <scope>NUCLEOTIDE SEQUENCE [LARGE SCALE GENOMIC DNA]</scope>
    <source>
        <strain evidence="3">E92,LMG 26720,CCM 7988</strain>
    </source>
</reference>
<sequence>MKNKIKNILRISVLALGVVSVGGCSSDFLDVNNTPNNPLTVPPSSLMTTLAYDASFASSNDLGRITSILMQYQAGINNQVLTYDTYNIRGASNDQWKFELYAGLLINAQKMIDNTQSTSPVYAGIAKIYKAYGFSILTDLWGDIPYSQALRGDNNVFQPRLDSQKDIYLGNTGSQIQSLFDLVKEGMADLDKTSVLKPGADDVVYAGDVKKWKRLGNTLLLKFAIQISRVQPDRAKDEITKVLASADGYVNDNALDFQVVYGSVAGAQNPLYAFNIVNRPDDQMLSQRFRDTLQLYKDPRISKFFTSPTGQFVSFNNGATGAAPASATRSRYGVYLTGVSGEAPIKLVTNFQRAFILAEASLSLGTAGDTQKLFEEGIRASMLKSGISATDVDAYFKANPDVVTLKGTNSQKINQILTQKWIANVGNGLEAFNDWRRWGFPRLDKALNANGGDDANIPVRLPYPSLEQQSNPNVPTPGPKTFERVWWDVD</sequence>
<gene>
    <name evidence="2" type="ORF">SAMN04515674_107203</name>
</gene>
<dbReference type="OrthoDB" id="622163at2"/>
<proteinExistence type="predicted"/>
<accession>A0A1I5UIF4</accession>
<dbReference type="EMBL" id="FOXH01000007">
    <property type="protein sequence ID" value="SFP95010.1"/>
    <property type="molecule type" value="Genomic_DNA"/>
</dbReference>
<protein>
    <submittedName>
        <fullName evidence="2">Starch-binding associating with outer membrane</fullName>
    </submittedName>
</protein>
<keyword evidence="1" id="KW-0732">Signal</keyword>
<organism evidence="2 3">
    <name type="scientific">Pseudarcicella hirudinis</name>
    <dbReference type="NCBI Taxonomy" id="1079859"/>
    <lineage>
        <taxon>Bacteria</taxon>
        <taxon>Pseudomonadati</taxon>
        <taxon>Bacteroidota</taxon>
        <taxon>Cytophagia</taxon>
        <taxon>Cytophagales</taxon>
        <taxon>Flectobacillaceae</taxon>
        <taxon>Pseudarcicella</taxon>
    </lineage>
</organism>
<dbReference type="AlphaFoldDB" id="A0A1I5UIF4"/>
<dbReference type="InterPro" id="IPR011990">
    <property type="entry name" value="TPR-like_helical_dom_sf"/>
</dbReference>
<keyword evidence="3" id="KW-1185">Reference proteome</keyword>
<feature type="chain" id="PRO_5011705350" evidence="1">
    <location>
        <begin position="27"/>
        <end position="490"/>
    </location>
</feature>
<dbReference type="SUPFAM" id="SSF48452">
    <property type="entry name" value="TPR-like"/>
    <property type="match status" value="1"/>
</dbReference>
<dbReference type="Pfam" id="PF12771">
    <property type="entry name" value="SusD-like_2"/>
    <property type="match status" value="1"/>
</dbReference>
<evidence type="ECO:0000313" key="2">
    <source>
        <dbReference type="EMBL" id="SFP95010.1"/>
    </source>
</evidence>
<evidence type="ECO:0000313" key="3">
    <source>
        <dbReference type="Proteomes" id="UP000199306"/>
    </source>
</evidence>
<dbReference type="InterPro" id="IPR041662">
    <property type="entry name" value="SusD-like_2"/>
</dbReference>
<dbReference type="STRING" id="1079859.SAMN04515674_107203"/>
<dbReference type="Proteomes" id="UP000199306">
    <property type="component" value="Unassembled WGS sequence"/>
</dbReference>
<dbReference type="Gene3D" id="1.25.40.390">
    <property type="match status" value="1"/>
</dbReference>
<name>A0A1I5UIF4_9BACT</name>
<feature type="signal peptide" evidence="1">
    <location>
        <begin position="1"/>
        <end position="26"/>
    </location>
</feature>
<dbReference type="RefSeq" id="WP_092017823.1">
    <property type="nucleotide sequence ID" value="NZ_FOXH01000007.1"/>
</dbReference>
<evidence type="ECO:0000256" key="1">
    <source>
        <dbReference type="SAM" id="SignalP"/>
    </source>
</evidence>
<dbReference type="PROSITE" id="PS51257">
    <property type="entry name" value="PROKAR_LIPOPROTEIN"/>
    <property type="match status" value="1"/>
</dbReference>